<dbReference type="Pfam" id="PF14917">
    <property type="entry name" value="CCDC74_C"/>
    <property type="match status" value="1"/>
</dbReference>
<dbReference type="InterPro" id="IPR039496">
    <property type="entry name" value="CCDC92/74_N"/>
</dbReference>
<dbReference type="PANTHER" id="PTHR14882">
    <property type="entry name" value="COILED-COIL DOMAIN-CONTAINING 74A"/>
    <property type="match status" value="1"/>
</dbReference>
<evidence type="ECO:0000256" key="2">
    <source>
        <dbReference type="SAM" id="MobiDB-lite"/>
    </source>
</evidence>
<evidence type="ECO:0000313" key="5">
    <source>
        <dbReference type="EMBL" id="KAJ8042807.1"/>
    </source>
</evidence>
<dbReference type="InterPro" id="IPR040370">
    <property type="entry name" value="CCDC74A/CCDC74B/CCDC92"/>
</dbReference>
<evidence type="ECO:0000256" key="1">
    <source>
        <dbReference type="ARBA" id="ARBA00023054"/>
    </source>
</evidence>
<protein>
    <submittedName>
        <fullName evidence="5">Coiled-coil domain-containing protein 74B</fullName>
    </submittedName>
</protein>
<evidence type="ECO:0000313" key="6">
    <source>
        <dbReference type="Proteomes" id="UP001152320"/>
    </source>
</evidence>
<comment type="caution">
    <text evidence="5">The sequence shown here is derived from an EMBL/GenBank/DDBJ whole genome shotgun (WGS) entry which is preliminary data.</text>
</comment>
<dbReference type="Pfam" id="PF14916">
    <property type="entry name" value="CCDC92"/>
    <property type="match status" value="1"/>
</dbReference>
<dbReference type="InterPro" id="IPR029422">
    <property type="entry name" value="CCDC74_C"/>
</dbReference>
<reference evidence="5" key="1">
    <citation type="submission" date="2021-10" db="EMBL/GenBank/DDBJ databases">
        <title>Tropical sea cucumber genome reveals ecological adaptation and Cuvierian tubules defense mechanism.</title>
        <authorList>
            <person name="Chen T."/>
        </authorList>
    </citation>
    <scope>NUCLEOTIDE SEQUENCE</scope>
    <source>
        <strain evidence="5">Nanhai2018</strain>
        <tissue evidence="5">Muscle</tissue>
    </source>
</reference>
<keyword evidence="6" id="KW-1185">Reference proteome</keyword>
<proteinExistence type="predicted"/>
<dbReference type="OrthoDB" id="2155209at2759"/>
<sequence length="353" mass="40530">METQAVTSMSLPPLQNLPQWPRIQTLDKARYPRPFLKDQIQVLPQPTNFHGRQYDTDTLSGTSISGDMDHVQKVMHLEKSIEFLKRHHREVLESLHGEIEALKKENKELQFKAIMAREDTPQKESTEASIESGKSSKGSNKMSSPSQAQKFDQLKTMFLEEKVKELTNTLHEARTGNVYLQQRLTETLEKRPISLETGQQTSPSVDASYENIVPVSVHPLKVQRPNDPHPRQPTLDECELIIMRLHESNERLQHDLVRLKSDLKDVLYSHKWTPDAYLLAKAYVASEMPQDVKGKLPRVALKNQTKKLPDSAFNKDTISLPPLTQTMGNKAVDRQKRVHAIKRARQQRKEVFL</sequence>
<keyword evidence="1" id="KW-0175">Coiled coil</keyword>
<feature type="region of interest" description="Disordered" evidence="2">
    <location>
        <begin position="116"/>
        <end position="150"/>
    </location>
</feature>
<feature type="domain" description="CCDC92/74 N-terminal" evidence="3">
    <location>
        <begin position="72"/>
        <end position="125"/>
    </location>
</feature>
<feature type="domain" description="Coiled coil protein 74 C-terminal" evidence="4">
    <location>
        <begin position="229"/>
        <end position="348"/>
    </location>
</feature>
<dbReference type="Proteomes" id="UP001152320">
    <property type="component" value="Chromosome 4"/>
</dbReference>
<name>A0A9Q1HB69_HOLLE</name>
<dbReference type="EMBL" id="JAIZAY010000004">
    <property type="protein sequence ID" value="KAJ8042807.1"/>
    <property type="molecule type" value="Genomic_DNA"/>
</dbReference>
<evidence type="ECO:0000259" key="4">
    <source>
        <dbReference type="Pfam" id="PF14917"/>
    </source>
</evidence>
<dbReference type="AlphaFoldDB" id="A0A9Q1HB69"/>
<gene>
    <name evidence="5" type="ORF">HOLleu_09664</name>
</gene>
<evidence type="ECO:0000259" key="3">
    <source>
        <dbReference type="Pfam" id="PF14916"/>
    </source>
</evidence>
<organism evidence="5 6">
    <name type="scientific">Holothuria leucospilota</name>
    <name type="common">Black long sea cucumber</name>
    <name type="synonym">Mertensiothuria leucospilota</name>
    <dbReference type="NCBI Taxonomy" id="206669"/>
    <lineage>
        <taxon>Eukaryota</taxon>
        <taxon>Metazoa</taxon>
        <taxon>Echinodermata</taxon>
        <taxon>Eleutherozoa</taxon>
        <taxon>Echinozoa</taxon>
        <taxon>Holothuroidea</taxon>
        <taxon>Aspidochirotacea</taxon>
        <taxon>Aspidochirotida</taxon>
        <taxon>Holothuriidae</taxon>
        <taxon>Holothuria</taxon>
    </lineage>
</organism>
<dbReference type="PANTHER" id="PTHR14882:SF5">
    <property type="entry name" value="COILED-COIL DOMAIN CONTAINING 74A"/>
    <property type="match status" value="1"/>
</dbReference>
<accession>A0A9Q1HB69</accession>
<feature type="compositionally biased region" description="Basic and acidic residues" evidence="2">
    <location>
        <begin position="116"/>
        <end position="126"/>
    </location>
</feature>
<feature type="compositionally biased region" description="Low complexity" evidence="2">
    <location>
        <begin position="129"/>
        <end position="146"/>
    </location>
</feature>